<dbReference type="STRING" id="52770.BSZ40_06155"/>
<dbReference type="Proteomes" id="UP000185612">
    <property type="component" value="Unassembled WGS sequence"/>
</dbReference>
<organism evidence="3 4">
    <name type="scientific">Buchananella hordeovulneris</name>
    <dbReference type="NCBI Taxonomy" id="52770"/>
    <lineage>
        <taxon>Bacteria</taxon>
        <taxon>Bacillati</taxon>
        <taxon>Actinomycetota</taxon>
        <taxon>Actinomycetes</taxon>
        <taxon>Actinomycetales</taxon>
        <taxon>Actinomycetaceae</taxon>
        <taxon>Buchananella</taxon>
    </lineage>
</organism>
<accession>A0A1Q5PVV6</accession>
<dbReference type="EMBL" id="MQVS01000005">
    <property type="protein sequence ID" value="OKL51731.1"/>
    <property type="molecule type" value="Genomic_DNA"/>
</dbReference>
<comment type="caution">
    <text evidence="3">The sequence shown here is derived from an EMBL/GenBank/DDBJ whole genome shotgun (WGS) entry which is preliminary data.</text>
</comment>
<dbReference type="InParanoid" id="A0A1Q5PVV6"/>
<evidence type="ECO:0000313" key="4">
    <source>
        <dbReference type="Proteomes" id="UP000185612"/>
    </source>
</evidence>
<gene>
    <name evidence="3" type="ORF">BSZ40_06155</name>
</gene>
<protein>
    <recommendedName>
        <fullName evidence="2">M23ase beta-sheet core domain-containing protein</fullName>
    </recommendedName>
</protein>
<reference evidence="4" key="1">
    <citation type="submission" date="2016-12" db="EMBL/GenBank/DDBJ databases">
        <authorList>
            <person name="Meng X."/>
        </authorList>
    </citation>
    <scope>NUCLEOTIDE SEQUENCE [LARGE SCALE GENOMIC DNA]</scope>
    <source>
        <strain evidence="4">DSM 20732</strain>
    </source>
</reference>
<feature type="region of interest" description="Disordered" evidence="1">
    <location>
        <begin position="1"/>
        <end position="156"/>
    </location>
</feature>
<feature type="domain" description="M23ase beta-sheet core" evidence="2">
    <location>
        <begin position="338"/>
        <end position="436"/>
    </location>
</feature>
<dbReference type="SUPFAM" id="SSF51261">
    <property type="entry name" value="Duplicated hybrid motif"/>
    <property type="match status" value="1"/>
</dbReference>
<sequence length="455" mass="48648">MTVTRPTSAAPSASQMAQAGERLLRQAAQRAEEERRAAAQRQAAQRAEEERRAAAQRQAAQRAEEERRAAAQRQAAQRTEEERRAAAQQAVEQEEQQRAHAKRSAMRHAAGGETRAAVASSYEPVTERLDPVRPQGEGRRRSADSIVPRRSRPSFEQVISAPPKAEKLEQVLPTAGLLSDSLQAAVEAASKDLQPGAERSQLMRTGALGTLLAATVALPLSGILADAESATAASTPPRDPVARSLGEVDNSVLQEVVSEENEDAAIQEVPAAASRAQVREAFAQPQPGCISPETAGADGVRNVARQEAVLFWPMIHGTYEMTSPFGWRVHPVYGVPRLHEGVDYSAPLDTPMYAPADGVVKDITTDGYGTAMTISHNLNGEVFETVYRHLYPSTIYVAEGQEVQAGQHIAGVGNSGVSTGPHLHFEVVIDGTPVDPEAWLSAHEAVQVGSCGPVG</sequence>
<dbReference type="Pfam" id="PF01551">
    <property type="entry name" value="Peptidase_M23"/>
    <property type="match status" value="1"/>
</dbReference>
<proteinExistence type="predicted"/>
<feature type="compositionally biased region" description="Basic and acidic residues" evidence="1">
    <location>
        <begin position="125"/>
        <end position="143"/>
    </location>
</feature>
<keyword evidence="4" id="KW-1185">Reference proteome</keyword>
<dbReference type="AlphaFoldDB" id="A0A1Q5PVV6"/>
<dbReference type="InterPro" id="IPR050570">
    <property type="entry name" value="Cell_wall_metabolism_enzyme"/>
</dbReference>
<feature type="compositionally biased region" description="Low complexity" evidence="1">
    <location>
        <begin position="8"/>
        <end position="29"/>
    </location>
</feature>
<dbReference type="InterPro" id="IPR011055">
    <property type="entry name" value="Dup_hybrid_motif"/>
</dbReference>
<evidence type="ECO:0000313" key="3">
    <source>
        <dbReference type="EMBL" id="OKL51731.1"/>
    </source>
</evidence>
<evidence type="ECO:0000256" key="1">
    <source>
        <dbReference type="SAM" id="MobiDB-lite"/>
    </source>
</evidence>
<dbReference type="InterPro" id="IPR016047">
    <property type="entry name" value="M23ase_b-sheet_dom"/>
</dbReference>
<name>A0A1Q5PVV6_9ACTO</name>
<dbReference type="Gene3D" id="2.70.70.10">
    <property type="entry name" value="Glucose Permease (Domain IIA)"/>
    <property type="match status" value="1"/>
</dbReference>
<dbReference type="PANTHER" id="PTHR21666:SF270">
    <property type="entry name" value="MUREIN HYDROLASE ACTIVATOR ENVC"/>
    <property type="match status" value="1"/>
</dbReference>
<dbReference type="CDD" id="cd12797">
    <property type="entry name" value="M23_peptidase"/>
    <property type="match status" value="1"/>
</dbReference>
<dbReference type="GO" id="GO:0004222">
    <property type="term" value="F:metalloendopeptidase activity"/>
    <property type="evidence" value="ECO:0007669"/>
    <property type="project" value="TreeGrafter"/>
</dbReference>
<evidence type="ECO:0000259" key="2">
    <source>
        <dbReference type="Pfam" id="PF01551"/>
    </source>
</evidence>
<dbReference type="PANTHER" id="PTHR21666">
    <property type="entry name" value="PEPTIDASE-RELATED"/>
    <property type="match status" value="1"/>
</dbReference>